<evidence type="ECO:0000256" key="2">
    <source>
        <dbReference type="ARBA" id="ARBA00003317"/>
    </source>
</evidence>
<dbReference type="InterPro" id="IPR036631">
    <property type="entry name" value="MGMT_N_sf"/>
</dbReference>
<name>A0A6P6YJI4_DERPT</name>
<keyword evidence="7" id="KW-0808">Transferase</keyword>
<dbReference type="Pfam" id="PF01035">
    <property type="entry name" value="DNA_binding_1"/>
    <property type="match status" value="1"/>
</dbReference>
<dbReference type="PANTHER" id="PTHR46460">
    <property type="entry name" value="METHYLATED-DNA--PROTEIN-CYSTEINE METHYLTRANSFERASE"/>
    <property type="match status" value="1"/>
</dbReference>
<evidence type="ECO:0000256" key="12">
    <source>
        <dbReference type="ARBA" id="ARBA00049348"/>
    </source>
</evidence>
<dbReference type="PANTHER" id="PTHR46460:SF1">
    <property type="entry name" value="METHYLATED-DNA--PROTEIN-CYSTEINE METHYLTRANSFERASE"/>
    <property type="match status" value="1"/>
</dbReference>
<reference evidence="14" key="1">
    <citation type="submission" date="2025-08" db="UniProtKB">
        <authorList>
            <consortium name="RefSeq"/>
        </authorList>
    </citation>
    <scope>IDENTIFICATION</scope>
    <source>
        <strain evidence="14">Airmid</strain>
    </source>
</reference>
<dbReference type="EC" id="2.1.1.63" evidence="4"/>
<dbReference type="CDD" id="cd06445">
    <property type="entry name" value="ATase"/>
    <property type="match status" value="1"/>
</dbReference>
<evidence type="ECO:0000256" key="4">
    <source>
        <dbReference type="ARBA" id="ARBA00011918"/>
    </source>
</evidence>
<evidence type="ECO:0000256" key="7">
    <source>
        <dbReference type="ARBA" id="ARBA00022679"/>
    </source>
</evidence>
<evidence type="ECO:0000256" key="6">
    <source>
        <dbReference type="ARBA" id="ARBA00022603"/>
    </source>
</evidence>
<dbReference type="FunFam" id="1.10.10.10:FF:000214">
    <property type="entry name" value="Methylated-DNA--protein-cysteine methyltransferase"/>
    <property type="match status" value="1"/>
</dbReference>
<dbReference type="SUPFAM" id="SSF46767">
    <property type="entry name" value="Methylated DNA-protein cysteine methyltransferase, C-terminal domain"/>
    <property type="match status" value="1"/>
</dbReference>
<dbReference type="GO" id="GO:0032259">
    <property type="term" value="P:methylation"/>
    <property type="evidence" value="ECO:0007669"/>
    <property type="project" value="UniProtKB-KW"/>
</dbReference>
<sequence length="188" mass="22107">MDCKMIRINLSTPICLLEITSCTNGLHTIKRIEQSFNQKIYHLNDTENIDNKSYPKSLIQAFNWFRQYFDNNYGQPDLDLYDLMKNNKLLCRKIQLTNFKRKTYLELLKNIQYGQCSSYSELSKMVINNNHSARAIGTVMKNNPLIIMIPCHRIIKKSGIIGKYAGEEDPMKRWLIEHEKTTTIKPRK</sequence>
<proteinExistence type="inferred from homology"/>
<dbReference type="SUPFAM" id="SSF53155">
    <property type="entry name" value="Methylated DNA-protein cysteine methyltransferase domain"/>
    <property type="match status" value="1"/>
</dbReference>
<dbReference type="KEGG" id="dpte:113798558"/>
<dbReference type="OrthoDB" id="1907495at2759"/>
<evidence type="ECO:0000313" key="13">
    <source>
        <dbReference type="Proteomes" id="UP000515146"/>
    </source>
</evidence>
<evidence type="ECO:0000256" key="10">
    <source>
        <dbReference type="ARBA" id="ARBA00030795"/>
    </source>
</evidence>
<dbReference type="InterPro" id="IPR036217">
    <property type="entry name" value="MethylDNA_cys_MeTrfase_DNAb"/>
</dbReference>
<dbReference type="Proteomes" id="UP000515146">
    <property type="component" value="Unplaced"/>
</dbReference>
<dbReference type="InParanoid" id="A0A6P6YJI4"/>
<gene>
    <name evidence="14" type="primary">LOC113798558</name>
</gene>
<evidence type="ECO:0000256" key="9">
    <source>
        <dbReference type="ARBA" id="ARBA00023204"/>
    </source>
</evidence>
<evidence type="ECO:0000256" key="11">
    <source>
        <dbReference type="ARBA" id="ARBA00031621"/>
    </source>
</evidence>
<dbReference type="Gene3D" id="1.10.10.10">
    <property type="entry name" value="Winged helix-like DNA-binding domain superfamily/Winged helix DNA-binding domain"/>
    <property type="match status" value="1"/>
</dbReference>
<dbReference type="AlphaFoldDB" id="A0A6P6YJI4"/>
<dbReference type="InterPro" id="IPR014048">
    <property type="entry name" value="MethylDNA_cys_MeTrfase_DNA-bd"/>
</dbReference>
<evidence type="ECO:0000256" key="1">
    <source>
        <dbReference type="ARBA" id="ARBA00001286"/>
    </source>
</evidence>
<keyword evidence="6" id="KW-0489">Methyltransferase</keyword>
<organism evidence="13 14">
    <name type="scientific">Dermatophagoides pteronyssinus</name>
    <name type="common">European house dust mite</name>
    <dbReference type="NCBI Taxonomy" id="6956"/>
    <lineage>
        <taxon>Eukaryota</taxon>
        <taxon>Metazoa</taxon>
        <taxon>Ecdysozoa</taxon>
        <taxon>Arthropoda</taxon>
        <taxon>Chelicerata</taxon>
        <taxon>Arachnida</taxon>
        <taxon>Acari</taxon>
        <taxon>Acariformes</taxon>
        <taxon>Sarcoptiformes</taxon>
        <taxon>Astigmata</taxon>
        <taxon>Psoroptidia</taxon>
        <taxon>Analgoidea</taxon>
        <taxon>Pyroglyphidae</taxon>
        <taxon>Dermatophagoidinae</taxon>
        <taxon>Dermatophagoides</taxon>
    </lineage>
</organism>
<dbReference type="OMA" id="KYCMTWL"/>
<comment type="function">
    <text evidence="2">Involved in the cellular defense against the biological effects of O6-methylguanine (O6-MeG) and O4-methylthymine (O4-MeT) in DNA. Repairs the methylated nucleobase in DNA by stoichiometrically transferring the methyl group to a cysteine residue in the enzyme. This is a suicide reaction: the enzyme is irreversibly inactivated.</text>
</comment>
<dbReference type="RefSeq" id="XP_027204916.1">
    <property type="nucleotide sequence ID" value="XM_027349115.1"/>
</dbReference>
<dbReference type="NCBIfam" id="TIGR00589">
    <property type="entry name" value="ogt"/>
    <property type="match status" value="1"/>
</dbReference>
<dbReference type="GO" id="GO:0003908">
    <property type="term" value="F:methylated-DNA-[protein]-cysteine S-methyltransferase activity"/>
    <property type="evidence" value="ECO:0007669"/>
    <property type="project" value="UniProtKB-EC"/>
</dbReference>
<dbReference type="GO" id="GO:0006281">
    <property type="term" value="P:DNA repair"/>
    <property type="evidence" value="ECO:0007669"/>
    <property type="project" value="UniProtKB-KW"/>
</dbReference>
<evidence type="ECO:0000256" key="3">
    <source>
        <dbReference type="ARBA" id="ARBA00008711"/>
    </source>
</evidence>
<keyword evidence="9" id="KW-0234">DNA repair</keyword>
<dbReference type="InterPro" id="IPR001497">
    <property type="entry name" value="MethylDNA_cys_MeTrfase_AS"/>
</dbReference>
<keyword evidence="8" id="KW-0227">DNA damage</keyword>
<comment type="catalytic activity">
    <reaction evidence="1">
        <text>a 4-O-methyl-thymidine in DNA + L-cysteinyl-[protein] = a thymidine in DNA + S-methyl-L-cysteinyl-[protein]</text>
        <dbReference type="Rhea" id="RHEA:53428"/>
        <dbReference type="Rhea" id="RHEA-COMP:10131"/>
        <dbReference type="Rhea" id="RHEA-COMP:10132"/>
        <dbReference type="Rhea" id="RHEA-COMP:13555"/>
        <dbReference type="Rhea" id="RHEA-COMP:13556"/>
        <dbReference type="ChEBI" id="CHEBI:29950"/>
        <dbReference type="ChEBI" id="CHEBI:82612"/>
        <dbReference type="ChEBI" id="CHEBI:137386"/>
        <dbReference type="ChEBI" id="CHEBI:137387"/>
        <dbReference type="EC" id="2.1.1.63"/>
    </reaction>
</comment>
<dbReference type="PROSITE" id="PS00374">
    <property type="entry name" value="MGMT"/>
    <property type="match status" value="1"/>
</dbReference>
<protein>
    <recommendedName>
        <fullName evidence="5">Methylated-DNA--protein-cysteine methyltransferase</fullName>
        <ecNumber evidence="4">2.1.1.63</ecNumber>
    </recommendedName>
    <alternativeName>
        <fullName evidence="10">6-O-methylguanine-DNA methyltransferase</fullName>
    </alternativeName>
    <alternativeName>
        <fullName evidence="11">O-6-methylguanine-DNA-alkyltransferase</fullName>
    </alternativeName>
</protein>
<evidence type="ECO:0000256" key="5">
    <source>
        <dbReference type="ARBA" id="ARBA00015377"/>
    </source>
</evidence>
<keyword evidence="13" id="KW-1185">Reference proteome</keyword>
<dbReference type="InterPro" id="IPR036388">
    <property type="entry name" value="WH-like_DNA-bd_sf"/>
</dbReference>
<evidence type="ECO:0000313" key="14">
    <source>
        <dbReference type="RefSeq" id="XP_027204916.1"/>
    </source>
</evidence>
<dbReference type="CTD" id="183"/>
<dbReference type="Gene3D" id="3.30.160.70">
    <property type="entry name" value="Methylated DNA-protein cysteine methyltransferase domain"/>
    <property type="match status" value="1"/>
</dbReference>
<evidence type="ECO:0000256" key="8">
    <source>
        <dbReference type="ARBA" id="ARBA00022763"/>
    </source>
</evidence>
<accession>A0A6P6YJI4</accession>
<comment type="catalytic activity">
    <reaction evidence="12">
        <text>a 6-O-methyl-2'-deoxyguanosine in DNA + L-cysteinyl-[protein] = S-methyl-L-cysteinyl-[protein] + a 2'-deoxyguanosine in DNA</text>
        <dbReference type="Rhea" id="RHEA:24000"/>
        <dbReference type="Rhea" id="RHEA-COMP:10131"/>
        <dbReference type="Rhea" id="RHEA-COMP:10132"/>
        <dbReference type="Rhea" id="RHEA-COMP:11367"/>
        <dbReference type="Rhea" id="RHEA-COMP:11368"/>
        <dbReference type="ChEBI" id="CHEBI:29950"/>
        <dbReference type="ChEBI" id="CHEBI:82612"/>
        <dbReference type="ChEBI" id="CHEBI:85445"/>
        <dbReference type="ChEBI" id="CHEBI:85448"/>
        <dbReference type="EC" id="2.1.1.63"/>
    </reaction>
</comment>
<comment type="similarity">
    <text evidence="3">Belongs to the MGMT family.</text>
</comment>